<sequence length="162" mass="17463">MDYIGADLAVALFLASATDNPDLLGDGMYTEYCIPALKRICSAAKDMGMPSVFHPHGKFDGGSSDILDATVGAGIDCFQFSEENDGPSIIDRIGEKCSLMGGPDVMTTLLNGTREEIVSDTTGFLEDFQDRAYIMSCSCSLHRGFPIDNLSLMTSTAHAFRR</sequence>
<reference evidence="2" key="1">
    <citation type="submission" date="2019-08" db="EMBL/GenBank/DDBJ databases">
        <authorList>
            <person name="Kucharzyk K."/>
            <person name="Murdoch R.W."/>
            <person name="Higgins S."/>
            <person name="Loffler F."/>
        </authorList>
    </citation>
    <scope>NUCLEOTIDE SEQUENCE</scope>
</reference>
<proteinExistence type="predicted"/>
<dbReference type="EMBL" id="VSSQ01110758">
    <property type="protein sequence ID" value="MPN48432.1"/>
    <property type="molecule type" value="Genomic_DNA"/>
</dbReference>
<dbReference type="PANTHER" id="PTHR47099">
    <property type="entry name" value="METHYLCOBAMIDE:COM METHYLTRANSFERASE MTBA"/>
    <property type="match status" value="1"/>
</dbReference>
<dbReference type="AlphaFoldDB" id="A0A645IC75"/>
<dbReference type="InterPro" id="IPR000257">
    <property type="entry name" value="Uroporphyrinogen_deCOase"/>
</dbReference>
<dbReference type="SUPFAM" id="SSF51726">
    <property type="entry name" value="UROD/MetE-like"/>
    <property type="match status" value="1"/>
</dbReference>
<feature type="domain" description="Uroporphyrinogen decarboxylase (URO-D)" evidence="1">
    <location>
        <begin position="19"/>
        <end position="159"/>
    </location>
</feature>
<evidence type="ECO:0000313" key="2">
    <source>
        <dbReference type="EMBL" id="MPN48432.1"/>
    </source>
</evidence>
<organism evidence="2">
    <name type="scientific">bioreactor metagenome</name>
    <dbReference type="NCBI Taxonomy" id="1076179"/>
    <lineage>
        <taxon>unclassified sequences</taxon>
        <taxon>metagenomes</taxon>
        <taxon>ecological metagenomes</taxon>
    </lineage>
</organism>
<name>A0A645IC75_9ZZZZ</name>
<dbReference type="InterPro" id="IPR052024">
    <property type="entry name" value="Methanogen_methyltrans"/>
</dbReference>
<protein>
    <recommendedName>
        <fullName evidence="1">Uroporphyrinogen decarboxylase (URO-D) domain-containing protein</fullName>
    </recommendedName>
</protein>
<dbReference type="Pfam" id="PF01208">
    <property type="entry name" value="URO-D"/>
    <property type="match status" value="1"/>
</dbReference>
<comment type="caution">
    <text evidence="2">The sequence shown here is derived from an EMBL/GenBank/DDBJ whole genome shotgun (WGS) entry which is preliminary data.</text>
</comment>
<dbReference type="InterPro" id="IPR038071">
    <property type="entry name" value="UROD/MetE-like_sf"/>
</dbReference>
<dbReference type="GO" id="GO:0004853">
    <property type="term" value="F:uroporphyrinogen decarboxylase activity"/>
    <property type="evidence" value="ECO:0007669"/>
    <property type="project" value="InterPro"/>
</dbReference>
<dbReference type="GO" id="GO:0006779">
    <property type="term" value="P:porphyrin-containing compound biosynthetic process"/>
    <property type="evidence" value="ECO:0007669"/>
    <property type="project" value="InterPro"/>
</dbReference>
<gene>
    <name evidence="2" type="ORF">SDC9_196039</name>
</gene>
<dbReference type="PANTHER" id="PTHR47099:SF1">
    <property type="entry name" value="METHYLCOBAMIDE:COM METHYLTRANSFERASE MTBA"/>
    <property type="match status" value="1"/>
</dbReference>
<accession>A0A645IC75</accession>
<evidence type="ECO:0000259" key="1">
    <source>
        <dbReference type="Pfam" id="PF01208"/>
    </source>
</evidence>
<dbReference type="Gene3D" id="3.20.20.210">
    <property type="match status" value="1"/>
</dbReference>